<feature type="region of interest" description="Disordered" evidence="8">
    <location>
        <begin position="416"/>
        <end position="445"/>
    </location>
</feature>
<dbReference type="SUPFAM" id="SSF51261">
    <property type="entry name" value="Duplicated hybrid motif"/>
    <property type="match status" value="1"/>
</dbReference>
<dbReference type="NCBIfam" id="NF008652">
    <property type="entry name" value="PRK11649.1"/>
    <property type="match status" value="1"/>
</dbReference>
<dbReference type="EMBL" id="MUFR01000001">
    <property type="protein sequence ID" value="OOF35435.1"/>
    <property type="molecule type" value="Genomic_DNA"/>
</dbReference>
<dbReference type="Gene3D" id="2.70.70.10">
    <property type="entry name" value="Glucose Permease (Domain IIA)"/>
    <property type="match status" value="1"/>
</dbReference>
<comment type="caution">
    <text evidence="10">The sequence shown here is derived from an EMBL/GenBank/DDBJ whole genome shotgun (WGS) entry which is preliminary data.</text>
</comment>
<dbReference type="PROSITE" id="PS51782">
    <property type="entry name" value="LYSM"/>
    <property type="match status" value="1"/>
</dbReference>
<evidence type="ECO:0000259" key="9">
    <source>
        <dbReference type="PROSITE" id="PS51782"/>
    </source>
</evidence>
<dbReference type="CDD" id="cd12797">
    <property type="entry name" value="M23_peptidase"/>
    <property type="match status" value="1"/>
</dbReference>
<dbReference type="InterPro" id="IPR016047">
    <property type="entry name" value="M23ase_b-sheet_dom"/>
</dbReference>
<dbReference type="Pfam" id="PF04225">
    <property type="entry name" value="LysM_OapA"/>
    <property type="match status" value="1"/>
</dbReference>
<proteinExistence type="predicted"/>
<dbReference type="InterPro" id="IPR018392">
    <property type="entry name" value="LysM"/>
</dbReference>
<keyword evidence="7" id="KW-0482">Metalloprotease</keyword>
<evidence type="ECO:0000256" key="1">
    <source>
        <dbReference type="ARBA" id="ARBA00001947"/>
    </source>
</evidence>
<dbReference type="RefSeq" id="WP_077668841.1">
    <property type="nucleotide sequence ID" value="NZ_MUFR01000001.1"/>
</dbReference>
<dbReference type="InterPro" id="IPR050570">
    <property type="entry name" value="Cell_wall_metabolism_enzyme"/>
</dbReference>
<keyword evidence="11" id="KW-1185">Reference proteome</keyword>
<evidence type="ECO:0000256" key="3">
    <source>
        <dbReference type="ARBA" id="ARBA00022670"/>
    </source>
</evidence>
<gene>
    <name evidence="10" type="ORF">BZJ21_00240</name>
</gene>
<evidence type="ECO:0000256" key="7">
    <source>
        <dbReference type="ARBA" id="ARBA00023049"/>
    </source>
</evidence>
<keyword evidence="3" id="KW-0645">Protease</keyword>
<protein>
    <submittedName>
        <fullName evidence="10">Murein DD-endopeptidase MepM</fullName>
    </submittedName>
</protein>
<dbReference type="Pfam" id="PF19425">
    <property type="entry name" value="Csd3_N2"/>
    <property type="match status" value="1"/>
</dbReference>
<keyword evidence="6" id="KW-0862">Zinc</keyword>
<dbReference type="Pfam" id="PF01551">
    <property type="entry name" value="Peptidase_M23"/>
    <property type="match status" value="1"/>
</dbReference>
<evidence type="ECO:0000313" key="11">
    <source>
        <dbReference type="Proteomes" id="UP000189431"/>
    </source>
</evidence>
<sequence>MKLLTNWLAATARLPRQHKLALASLSLLVGAALMWQPHPFSSSRDRQPIPIPNDTQNITSVEHSEPIEQGLDADDPALRVPEDALEKDITSEAPRTHQHTVAAGDTLGGIFSQYGLPISQLYQMLDENDRVGDIRRGQNMEWQVDEQGRLLTFTLYQSLKYRDQYRFEQGKVAYARLETKGDREKVTVIGRVNSSFYQQARQAGLTPNQIQNLVSALQWRFDFGRQSRRGDQFAIQVDKEFIDNKPVSSGNIFAMLYRAGDRDIFIYRHTDGRFYDEQGQSLDRALRRIPTAKRYRISSSFDPHRKHPITGRISPHNGTDFATPVGTSVLAAGDGVVVKARKHPLAGNYVVIKHGREYSTRYLHLHRILVKPGDHVSMGQRIALSGNTGRSTGPHLHFELLKYGHPVNAMKVPLPEAHPVPSQERGEFQRQAKHAQQALEQRLNG</sequence>
<evidence type="ECO:0000256" key="8">
    <source>
        <dbReference type="SAM" id="MobiDB-lite"/>
    </source>
</evidence>
<dbReference type="PANTHER" id="PTHR21666">
    <property type="entry name" value="PEPTIDASE-RELATED"/>
    <property type="match status" value="1"/>
</dbReference>
<dbReference type="Gene3D" id="3.10.450.350">
    <property type="match status" value="2"/>
</dbReference>
<evidence type="ECO:0000256" key="2">
    <source>
        <dbReference type="ARBA" id="ARBA00004196"/>
    </source>
</evidence>
<comment type="subcellular location">
    <subcellularLocation>
        <location evidence="2">Cell envelope</location>
    </subcellularLocation>
</comment>
<dbReference type="InterPro" id="IPR011055">
    <property type="entry name" value="Dup_hybrid_motif"/>
</dbReference>
<evidence type="ECO:0000313" key="10">
    <source>
        <dbReference type="EMBL" id="OOF35435.1"/>
    </source>
</evidence>
<dbReference type="Proteomes" id="UP000189431">
    <property type="component" value="Unassembled WGS sequence"/>
</dbReference>
<keyword evidence="4" id="KW-0479">Metal-binding</keyword>
<dbReference type="InterPro" id="IPR045834">
    <property type="entry name" value="Csd3_N2"/>
</dbReference>
<name>A0ABX3KVG2_SALCS</name>
<dbReference type="CDD" id="cd00118">
    <property type="entry name" value="LysM"/>
    <property type="match status" value="1"/>
</dbReference>
<dbReference type="InterPro" id="IPR007340">
    <property type="entry name" value="LysM_Opacity-associatedA"/>
</dbReference>
<accession>A0ABX3KVG2</accession>
<feature type="domain" description="LysM" evidence="9">
    <location>
        <begin position="97"/>
        <end position="142"/>
    </location>
</feature>
<comment type="cofactor">
    <cofactor evidence="1">
        <name>Zn(2+)</name>
        <dbReference type="ChEBI" id="CHEBI:29105"/>
    </cofactor>
</comment>
<keyword evidence="5" id="KW-0378">Hydrolase</keyword>
<evidence type="ECO:0000256" key="5">
    <source>
        <dbReference type="ARBA" id="ARBA00022801"/>
    </source>
</evidence>
<evidence type="ECO:0000256" key="6">
    <source>
        <dbReference type="ARBA" id="ARBA00022833"/>
    </source>
</evidence>
<organism evidence="10 11">
    <name type="scientific">Salinivibrio costicola subsp. alcaliphilus</name>
    <dbReference type="NCBI Taxonomy" id="272773"/>
    <lineage>
        <taxon>Bacteria</taxon>
        <taxon>Pseudomonadati</taxon>
        <taxon>Pseudomonadota</taxon>
        <taxon>Gammaproteobacteria</taxon>
        <taxon>Vibrionales</taxon>
        <taxon>Vibrionaceae</taxon>
        <taxon>Salinivibrio</taxon>
    </lineage>
</organism>
<reference evidence="11" key="1">
    <citation type="submission" date="2017-01" db="EMBL/GenBank/DDBJ databases">
        <title>Draft genome of the species Salinivibrio costicola subsp. alcaliphilus.</title>
        <authorList>
            <person name="Lopez-Hermoso C."/>
            <person name="De La Haba R."/>
            <person name="Sanchez-Porro C."/>
            <person name="Ventosa A."/>
        </authorList>
    </citation>
    <scope>NUCLEOTIDE SEQUENCE [LARGE SCALE GENOMIC DNA]</scope>
    <source>
        <strain evidence="11">CBH448</strain>
    </source>
</reference>
<evidence type="ECO:0000256" key="4">
    <source>
        <dbReference type="ARBA" id="ARBA00022723"/>
    </source>
</evidence>
<dbReference type="PANTHER" id="PTHR21666:SF292">
    <property type="entry name" value="MUREIN DD-ENDOPEPTIDASE MEPM"/>
    <property type="match status" value="1"/>
</dbReference>